<dbReference type="GO" id="GO:0016787">
    <property type="term" value="F:hydrolase activity"/>
    <property type="evidence" value="ECO:0007669"/>
    <property type="project" value="UniProtKB-KW"/>
</dbReference>
<keyword evidence="8 13" id="KW-0238">DNA-binding</keyword>
<dbReference type="PANTHER" id="PTHR47964:SF1">
    <property type="entry name" value="ATP-DEPENDENT DNA HELICASE HOMOLOG RECG, CHLOROPLASTIC"/>
    <property type="match status" value="1"/>
</dbReference>
<dbReference type="Gene3D" id="2.40.10.170">
    <property type="match status" value="1"/>
</dbReference>
<comment type="subcellular location">
    <subcellularLocation>
        <location evidence="1 13">Cytoplasm</location>
    </subcellularLocation>
</comment>
<dbReference type="AlphaFoldDB" id="A0L867"/>
<dbReference type="HOGENOM" id="CLU_005122_0_3_5"/>
<dbReference type="SMART" id="SM01058">
    <property type="entry name" value="CarD_TRCF"/>
    <property type="match status" value="1"/>
</dbReference>
<comment type="similarity">
    <text evidence="10 13">In the N-terminal section; belongs to the UvrB family.</text>
</comment>
<evidence type="ECO:0000256" key="13">
    <source>
        <dbReference type="HAMAP-Rule" id="MF_00969"/>
    </source>
</evidence>
<dbReference type="EC" id="3.6.4.-" evidence="13"/>
<dbReference type="SMART" id="SM00490">
    <property type="entry name" value="HELICc"/>
    <property type="match status" value="1"/>
</dbReference>
<reference evidence="16 17" key="2">
    <citation type="journal article" date="2012" name="Int. J. Syst. Evol. Microbiol.">
        <title>Magnetococcus marinus gen. nov., sp. nov., a marine, magnetotactic bacterium that represents a novel lineage (Magnetococcaceae fam. nov.; Magnetococcales ord. nov.) at the base of the Alphaproteobacteria.</title>
        <authorList>
            <person name="Bazylinski D.A."/>
            <person name="Williams T.J."/>
            <person name="Lefevre C.T."/>
            <person name="Berg R.J."/>
            <person name="Zhang C.L."/>
            <person name="Bowser S.S."/>
            <person name="Dean A.J."/>
            <person name="Beveridge T.J."/>
        </authorList>
    </citation>
    <scope>NUCLEOTIDE SEQUENCE [LARGE SCALE GENOMIC DNA]</scope>
    <source>
        <strain evidence="17">ATCC BAA-1437 / JCM 17883 / MC-1</strain>
    </source>
</reference>
<dbReference type="PROSITE" id="PS51192">
    <property type="entry name" value="HELICASE_ATP_BIND_1"/>
    <property type="match status" value="1"/>
</dbReference>
<dbReference type="GO" id="GO:0005524">
    <property type="term" value="F:ATP binding"/>
    <property type="evidence" value="ECO:0007669"/>
    <property type="project" value="UniProtKB-UniRule"/>
</dbReference>
<dbReference type="CDD" id="cd17991">
    <property type="entry name" value="DEXHc_TRCF"/>
    <property type="match status" value="1"/>
</dbReference>
<evidence type="ECO:0000256" key="11">
    <source>
        <dbReference type="ARBA" id="ARBA00061399"/>
    </source>
</evidence>
<organism evidence="16 17">
    <name type="scientific">Magnetococcus marinus (strain ATCC BAA-1437 / JCM 17883 / MC-1)</name>
    <dbReference type="NCBI Taxonomy" id="156889"/>
    <lineage>
        <taxon>Bacteria</taxon>
        <taxon>Pseudomonadati</taxon>
        <taxon>Pseudomonadota</taxon>
        <taxon>Magnetococcia</taxon>
        <taxon>Magnetococcales</taxon>
        <taxon>Magnetococcaceae</taxon>
        <taxon>Magnetococcus</taxon>
    </lineage>
</organism>
<keyword evidence="2 13" id="KW-0963">Cytoplasm</keyword>
<dbReference type="PROSITE" id="PS51194">
    <property type="entry name" value="HELICASE_CTER"/>
    <property type="match status" value="1"/>
</dbReference>
<dbReference type="InterPro" id="IPR027417">
    <property type="entry name" value="P-loop_NTPase"/>
</dbReference>
<dbReference type="Gene3D" id="3.90.1150.50">
    <property type="entry name" value="Transcription-repair-coupling factor, D7 domain"/>
    <property type="match status" value="1"/>
</dbReference>
<dbReference type="KEGG" id="mgm:Mmc1_1651"/>
<keyword evidence="6" id="KW-0347">Helicase</keyword>
<keyword evidence="7 13" id="KW-0067">ATP-binding</keyword>
<evidence type="ECO:0000256" key="10">
    <source>
        <dbReference type="ARBA" id="ARBA00061104"/>
    </source>
</evidence>
<dbReference type="HAMAP" id="MF_00969">
    <property type="entry name" value="TRCF"/>
    <property type="match status" value="1"/>
</dbReference>
<evidence type="ECO:0000256" key="9">
    <source>
        <dbReference type="ARBA" id="ARBA00023204"/>
    </source>
</evidence>
<keyword evidence="4 13" id="KW-0227">DNA damage</keyword>
<accession>A0L867</accession>
<feature type="domain" description="Helicase ATP-binding" evidence="14">
    <location>
        <begin position="654"/>
        <end position="815"/>
    </location>
</feature>
<dbReference type="Pfam" id="PF00270">
    <property type="entry name" value="DEAD"/>
    <property type="match status" value="1"/>
</dbReference>
<dbReference type="eggNOG" id="COG1197">
    <property type="taxonomic scope" value="Bacteria"/>
</dbReference>
<dbReference type="SUPFAM" id="SSF52540">
    <property type="entry name" value="P-loop containing nucleoside triphosphate hydrolases"/>
    <property type="match status" value="4"/>
</dbReference>
<evidence type="ECO:0000256" key="3">
    <source>
        <dbReference type="ARBA" id="ARBA00022741"/>
    </source>
</evidence>
<dbReference type="InterPro" id="IPR005118">
    <property type="entry name" value="TRCF_C"/>
</dbReference>
<dbReference type="FunFam" id="3.40.50.300:FF:000546">
    <property type="entry name" value="Transcription-repair-coupling factor"/>
    <property type="match status" value="1"/>
</dbReference>
<feature type="domain" description="Helicase C-terminal" evidence="15">
    <location>
        <begin position="836"/>
        <end position="990"/>
    </location>
</feature>
<dbReference type="Gene3D" id="3.40.50.300">
    <property type="entry name" value="P-loop containing nucleotide triphosphate hydrolases"/>
    <property type="match status" value="2"/>
</dbReference>
<proteinExistence type="inferred from homology"/>
<evidence type="ECO:0000256" key="12">
    <source>
        <dbReference type="ARBA" id="ARBA00070128"/>
    </source>
</evidence>
<comment type="function">
    <text evidence="13">Couples transcription and DNA repair by recognizing RNA polymerase (RNAP) stalled at DNA lesions. Mediates ATP-dependent release of RNAP and its truncated transcript from the DNA, and recruitment of nucleotide excision repair machinery to the damaged site.</text>
</comment>
<dbReference type="InterPro" id="IPR048635">
    <property type="entry name" value="MFD_D3"/>
</dbReference>
<evidence type="ECO:0000256" key="5">
    <source>
        <dbReference type="ARBA" id="ARBA00022801"/>
    </source>
</evidence>
<dbReference type="InterPro" id="IPR011545">
    <property type="entry name" value="DEAD/DEAH_box_helicase_dom"/>
</dbReference>
<dbReference type="PANTHER" id="PTHR47964">
    <property type="entry name" value="ATP-DEPENDENT DNA HELICASE HOMOLOG RECG, CHLOROPLASTIC"/>
    <property type="match status" value="1"/>
</dbReference>
<sequence>MTDPITIQKLLDKLDGRKSPLILPELTTGASSWLAVELALTQPAPVVLVTGKVQRAESIARELLFFGAQRGVHILPFPAWETLPFEPLSPYGPLVGDRLATLSRLIGLGKSGPISIGNELGDSRTVVITTPAAIMQRLMPKAVLARYGFAFSVGDQLNLPQFRELLTRSGYNPVSQVSEPGEYAARGGLIDLFPPGRDEPVRVELFGDEVESIRLFDPSNQRSLDPIPAVEVLPVREVILNADTISCFRTAYREVFGGYAAEDLIYKEISQNRTYQGMEQYLPLFYPDLDTLFDYLPKQTLFLMEPDVPNQIEERAREIEDQHRIAYQAGQGNEKGYDGSSMRCIARNTLYLDQRELTERLKPYPQLLQSATGKPALDLDLHPIPPIQEGVQGADHSQQDEKKATATVMDRLCRQISLWQKEQRRIGFVSRTIGQRERMRELLTDHKVSVVDGSSWSALLQADPRQPMLLLGDVSDGFEHPTRHVVLISEDNVFGVRIRRRQISRRYLDQLIASFADLNEGDAVVHVDHGVGRFGGLVSLEVGQLKNDFLLIIYADGDKLYVPVENLDRVGKHSSGEEVQLDKLGGKRWAKTRAKARKKILEMAEELVAIQAQREATQGVVYSGPDALYQEFASTFPFEETVDQAKAIEAVLEDMASPKAMDRLVCGDVGFGKTEVALRATFRAAMDGKQVAILVPTTILAQQHYENFAKRLAGYPIKVDILSRFRTPKEQKATIEAVGHGTIDVIVGTHRLLQTDVKFKDLGLLVVDEEQRFGVSHKERIKNLRATLDILTLTATPIPRTLNMAMAGVRDISIIASPPADRLAIRTIITHYDKQQVREAILRELYRGGQVFYVHNQVQDIERKAQEIAELVPEARVGVAHGQMRENQLEKVMMEFYRQTFNILVCTTIVENGVDIPTANTIIIDRADKFGLAQLHQLRGRVGRSKHRAYAYMLVPHLRRLTKHAEKRLEALESLGELGAGFMLATHDLEIRGAGNILGDEQSGQIKEVGFELYNQMLREAVVALQTARAQGRDLASTTPLGQAPVDEGPAPVVPSINLHLSTYIPEEYVEDVHQRLTLYKRIAELKTYEELQEMRLELADRFGPLPATVDHLLSVMEIKRLCVKLRIIKLDAGPKGGTFQFDELFTVEIPRLIAMVQREVGHARLDQTSRTLILRNRPWSEDKQRLQEVREALTTLI</sequence>
<name>A0L867_MAGMM</name>
<keyword evidence="9 13" id="KW-0234">DNA repair</keyword>
<dbReference type="GO" id="GO:0005737">
    <property type="term" value="C:cytoplasm"/>
    <property type="evidence" value="ECO:0007669"/>
    <property type="project" value="UniProtKB-SubCell"/>
</dbReference>
<dbReference type="FunFam" id="3.40.50.300:FF:000300">
    <property type="entry name" value="Transcription-repair-coupling factor"/>
    <property type="match status" value="1"/>
</dbReference>
<dbReference type="RefSeq" id="WP_011713308.1">
    <property type="nucleotide sequence ID" value="NC_008576.1"/>
</dbReference>
<dbReference type="Pfam" id="PF00271">
    <property type="entry name" value="Helicase_C"/>
    <property type="match status" value="1"/>
</dbReference>
<dbReference type="InterPro" id="IPR037235">
    <property type="entry name" value="TRCF-like_C_D7"/>
</dbReference>
<evidence type="ECO:0000256" key="8">
    <source>
        <dbReference type="ARBA" id="ARBA00023125"/>
    </source>
</evidence>
<dbReference type="SUPFAM" id="SSF143517">
    <property type="entry name" value="TRCF domain-like"/>
    <property type="match status" value="1"/>
</dbReference>
<dbReference type="EMBL" id="CP000471">
    <property type="protein sequence ID" value="ABK44160.1"/>
    <property type="molecule type" value="Genomic_DNA"/>
</dbReference>
<dbReference type="Pfam" id="PF02559">
    <property type="entry name" value="CarD_TRCF_RID"/>
    <property type="match status" value="1"/>
</dbReference>
<dbReference type="GO" id="GO:0006355">
    <property type="term" value="P:regulation of DNA-templated transcription"/>
    <property type="evidence" value="ECO:0007669"/>
    <property type="project" value="UniProtKB-UniRule"/>
</dbReference>
<evidence type="ECO:0000259" key="14">
    <source>
        <dbReference type="PROSITE" id="PS51192"/>
    </source>
</evidence>
<dbReference type="InterPro" id="IPR003711">
    <property type="entry name" value="CarD-like/TRCF_RID"/>
</dbReference>
<dbReference type="Gene3D" id="3.40.50.11140">
    <property type="match status" value="1"/>
</dbReference>
<dbReference type="NCBIfam" id="TIGR00580">
    <property type="entry name" value="mfd"/>
    <property type="match status" value="1"/>
</dbReference>
<dbReference type="STRING" id="156889.Mmc1_1651"/>
<dbReference type="Pfam" id="PF17757">
    <property type="entry name" value="UvrB_inter"/>
    <property type="match status" value="1"/>
</dbReference>
<dbReference type="SUPFAM" id="SSF141259">
    <property type="entry name" value="CarD-like"/>
    <property type="match status" value="1"/>
</dbReference>
<keyword evidence="17" id="KW-1185">Reference proteome</keyword>
<dbReference type="GO" id="GO:0003684">
    <property type="term" value="F:damaged DNA binding"/>
    <property type="evidence" value="ECO:0007669"/>
    <property type="project" value="InterPro"/>
</dbReference>
<comment type="similarity">
    <text evidence="11 13">In the C-terminal section; belongs to the helicase family. RecG subfamily.</text>
</comment>
<dbReference type="GO" id="GO:0003678">
    <property type="term" value="F:DNA helicase activity"/>
    <property type="evidence" value="ECO:0007669"/>
    <property type="project" value="TreeGrafter"/>
</dbReference>
<dbReference type="SMART" id="SM00487">
    <property type="entry name" value="DEXDc"/>
    <property type="match status" value="1"/>
</dbReference>
<evidence type="ECO:0000256" key="7">
    <source>
        <dbReference type="ARBA" id="ARBA00022840"/>
    </source>
</evidence>
<dbReference type="OrthoDB" id="9804325at2"/>
<evidence type="ECO:0000313" key="17">
    <source>
        <dbReference type="Proteomes" id="UP000002586"/>
    </source>
</evidence>
<evidence type="ECO:0000256" key="6">
    <source>
        <dbReference type="ARBA" id="ARBA00022806"/>
    </source>
</evidence>
<dbReference type="InterPro" id="IPR047112">
    <property type="entry name" value="RecG/Mfd"/>
</dbReference>
<dbReference type="InterPro" id="IPR041471">
    <property type="entry name" value="UvrB_inter"/>
</dbReference>
<reference evidence="17" key="1">
    <citation type="journal article" date="2009" name="Appl. Environ. Microbiol.">
        <title>Complete genome sequence of the chemolithoautotrophic marine magnetotactic coccus strain MC-1.</title>
        <authorList>
            <person name="Schubbe S."/>
            <person name="Williams T.J."/>
            <person name="Xie G."/>
            <person name="Kiss H.E."/>
            <person name="Brettin T.S."/>
            <person name="Martinez D."/>
            <person name="Ross C.A."/>
            <person name="Schuler D."/>
            <person name="Cox B.L."/>
            <person name="Nealson K.H."/>
            <person name="Bazylinski D.A."/>
        </authorList>
    </citation>
    <scope>NUCLEOTIDE SEQUENCE [LARGE SCALE GENOMIC DNA]</scope>
    <source>
        <strain evidence="17">ATCC BAA-1437 / JCM 17883 / MC-1</strain>
    </source>
</reference>
<dbReference type="InterPro" id="IPR004576">
    <property type="entry name" value="Mfd"/>
</dbReference>
<evidence type="ECO:0000259" key="15">
    <source>
        <dbReference type="PROSITE" id="PS51194"/>
    </source>
</evidence>
<dbReference type="SMART" id="SM00982">
    <property type="entry name" value="TRCF"/>
    <property type="match status" value="1"/>
</dbReference>
<gene>
    <name evidence="13" type="primary">mfd</name>
    <name evidence="16" type="ordered locus">Mmc1_1651</name>
</gene>
<dbReference type="Gene3D" id="3.40.50.11180">
    <property type="match status" value="1"/>
</dbReference>
<evidence type="ECO:0000256" key="4">
    <source>
        <dbReference type="ARBA" id="ARBA00022763"/>
    </source>
</evidence>
<dbReference type="InterPro" id="IPR014001">
    <property type="entry name" value="Helicase_ATP-bd"/>
</dbReference>
<evidence type="ECO:0000256" key="1">
    <source>
        <dbReference type="ARBA" id="ARBA00004496"/>
    </source>
</evidence>
<dbReference type="Gene3D" id="3.30.2060.10">
    <property type="entry name" value="Penicillin-binding protein 1b domain"/>
    <property type="match status" value="1"/>
</dbReference>
<dbReference type="InterPro" id="IPR036101">
    <property type="entry name" value="CarD-like/TRCF_RID_sf"/>
</dbReference>
<dbReference type="Pfam" id="PF03461">
    <property type="entry name" value="TRCF"/>
    <property type="match status" value="1"/>
</dbReference>
<dbReference type="GO" id="GO:0000716">
    <property type="term" value="P:transcription-coupled nucleotide-excision repair, DNA damage recognition"/>
    <property type="evidence" value="ECO:0007669"/>
    <property type="project" value="UniProtKB-UniRule"/>
</dbReference>
<keyword evidence="5 13" id="KW-0378">Hydrolase</keyword>
<protein>
    <recommendedName>
        <fullName evidence="12 13">Transcription-repair-coupling factor</fullName>
        <shortName evidence="13">TRCF</shortName>
        <ecNumber evidence="13">3.6.4.-</ecNumber>
    </recommendedName>
</protein>
<evidence type="ECO:0000256" key="2">
    <source>
        <dbReference type="ARBA" id="ARBA00022490"/>
    </source>
</evidence>
<dbReference type="Pfam" id="PF21132">
    <property type="entry name" value="MFD_D3"/>
    <property type="match status" value="1"/>
</dbReference>
<dbReference type="InterPro" id="IPR001650">
    <property type="entry name" value="Helicase_C-like"/>
</dbReference>
<evidence type="ECO:0000313" key="16">
    <source>
        <dbReference type="EMBL" id="ABK44160.1"/>
    </source>
</evidence>
<keyword evidence="3 13" id="KW-0547">Nucleotide-binding</keyword>
<dbReference type="Proteomes" id="UP000002586">
    <property type="component" value="Chromosome"/>
</dbReference>